<sequence length="180" mass="20638">MAGEHSIYLASYDNAPRSNQDARFHWALLIAPKGAGTDSVMTTRMYHATKKGDHWTFEHRRVDSVRSPLMLGRIHFADIDEDRLGDVGRALSDPSLLRLQEEDWDCGMWARDAIAALGRRGWLRAKRWSVAERDLDGLFKFAEQFSEKLAHGRTPVGFNKLPPTKRYTGSRHMLNYLLKL</sequence>
<dbReference type="InterPro" id="IPR054208">
    <property type="entry name" value="DUF6914"/>
</dbReference>
<proteinExistence type="predicted"/>
<reference evidence="1 2" key="1">
    <citation type="submission" date="2019-01" db="EMBL/GenBank/DDBJ databases">
        <title>Draft genome sequences of three monokaryotic isolates of the white-rot basidiomycete fungus Dichomitus squalens.</title>
        <authorList>
            <consortium name="DOE Joint Genome Institute"/>
            <person name="Lopez S.C."/>
            <person name="Andreopoulos B."/>
            <person name="Pangilinan J."/>
            <person name="Lipzen A."/>
            <person name="Riley R."/>
            <person name="Ahrendt S."/>
            <person name="Ng V."/>
            <person name="Barry K."/>
            <person name="Daum C."/>
            <person name="Grigoriev I.V."/>
            <person name="Hilden K.S."/>
            <person name="Makela M.R."/>
            <person name="de Vries R.P."/>
        </authorList>
    </citation>
    <scope>NUCLEOTIDE SEQUENCE [LARGE SCALE GENOMIC DNA]</scope>
    <source>
        <strain evidence="1 2">CBS 464.89</strain>
    </source>
</reference>
<accession>A0A4Q9Q5B3</accession>
<keyword evidence="2" id="KW-1185">Reference proteome</keyword>
<evidence type="ECO:0000313" key="1">
    <source>
        <dbReference type="EMBL" id="TBU62465.1"/>
    </source>
</evidence>
<name>A0A4Q9Q5B3_9APHY</name>
<dbReference type="EMBL" id="ML145093">
    <property type="protein sequence ID" value="TBU62465.1"/>
    <property type="molecule type" value="Genomic_DNA"/>
</dbReference>
<protein>
    <submittedName>
        <fullName evidence="1">Uncharacterized protein</fullName>
    </submittedName>
</protein>
<organism evidence="1 2">
    <name type="scientific">Dichomitus squalens</name>
    <dbReference type="NCBI Taxonomy" id="114155"/>
    <lineage>
        <taxon>Eukaryota</taxon>
        <taxon>Fungi</taxon>
        <taxon>Dikarya</taxon>
        <taxon>Basidiomycota</taxon>
        <taxon>Agaricomycotina</taxon>
        <taxon>Agaricomycetes</taxon>
        <taxon>Polyporales</taxon>
        <taxon>Polyporaceae</taxon>
        <taxon>Dichomitus</taxon>
    </lineage>
</organism>
<dbReference type="Pfam" id="PF21858">
    <property type="entry name" value="DUF6914"/>
    <property type="match status" value="1"/>
</dbReference>
<dbReference type="Proteomes" id="UP000292082">
    <property type="component" value="Unassembled WGS sequence"/>
</dbReference>
<evidence type="ECO:0000313" key="2">
    <source>
        <dbReference type="Proteomes" id="UP000292082"/>
    </source>
</evidence>
<dbReference type="AlphaFoldDB" id="A0A4Q9Q5B3"/>
<gene>
    <name evidence="1" type="ORF">BD310DRAFT_50855</name>
</gene>